<dbReference type="PANTHER" id="PTHR23079">
    <property type="entry name" value="RNA-DEPENDENT RNA POLYMERASE"/>
    <property type="match status" value="1"/>
</dbReference>
<evidence type="ECO:0000313" key="4">
    <source>
        <dbReference type="Proteomes" id="UP000694844"/>
    </source>
</evidence>
<keyword evidence="4" id="KW-1185">Reference proteome</keyword>
<dbReference type="InterPro" id="IPR007855">
    <property type="entry name" value="RDRP"/>
</dbReference>
<dbReference type="GeneID" id="111107556"/>
<dbReference type="Proteomes" id="UP000694844">
    <property type="component" value="Chromosome 8"/>
</dbReference>
<keyword evidence="1" id="KW-0694">RNA-binding</keyword>
<evidence type="ECO:0000259" key="3">
    <source>
        <dbReference type="Pfam" id="PF05183"/>
    </source>
</evidence>
<keyword evidence="1" id="KW-0808">Transferase</keyword>
<dbReference type="GO" id="GO:0030422">
    <property type="term" value="P:siRNA processing"/>
    <property type="evidence" value="ECO:0007669"/>
    <property type="project" value="TreeGrafter"/>
</dbReference>
<dbReference type="PANTHER" id="PTHR23079:SF55">
    <property type="entry name" value="RNA-DIRECTED RNA POLYMERASE"/>
    <property type="match status" value="1"/>
</dbReference>
<comment type="similarity">
    <text evidence="1">Belongs to the RdRP family.</text>
</comment>
<dbReference type="InterPro" id="IPR057596">
    <property type="entry name" value="RDRP_core"/>
</dbReference>
<dbReference type="GO" id="GO:0003723">
    <property type="term" value="F:RNA binding"/>
    <property type="evidence" value="ECO:0007669"/>
    <property type="project" value="UniProtKB-KW"/>
</dbReference>
<dbReference type="EC" id="2.7.7.48" evidence="1"/>
<gene>
    <name evidence="5" type="primary">LOC111107556</name>
</gene>
<dbReference type="GO" id="GO:0031380">
    <property type="term" value="C:nuclear RNA-directed RNA polymerase complex"/>
    <property type="evidence" value="ECO:0007669"/>
    <property type="project" value="TreeGrafter"/>
</dbReference>
<sequence>MATAAEYSEETSQSKPDSPVHEEEYEHVRIRFQYLKSTRSVKDCFVGRLPKYINPCKDEDILKGEGNSYSIYNVTYDQEFIISRPLSLEKDVCNEWFSNRPPSEDMAWMEIIRKKRSYPKSAKYGMKFSFRGVRIVGGSMTSPNTFVGHWKLLATNDRYEHMEVSVQAESLKVNIEKHFDIDDLFDTNDVFHFKLEVAFESLHDTIIVHKTSTCLVMVLNLKSSPKIYKQTPGRTVTAIGIQTGFENVGCVNTYCIEFDLCRHELTEIELLLARFIFCGFHVAYANLKTTFVNSACPAIALATDDFEVAYAWQCVQSIGYKVTDQLSPEIKRYIEQLCREKASQIAQIFYNLAVRLIEKPFFFFREELDLIIQRTTKTVNAKKDVPSHCSLAARVMLTPTKLIYLPKEPVFQNRILRQYGEDYFIKVLIRDDDFEKLSNVQSRALDNILDRMKEIFKEGFNIHDRHYEFLGCSNCQLREHSFWFFHPHDDINAQGIRKSSGDLSSEMCIASYISRFGLCFSSTQRTVDVDKDCVEYIKDVTNDKYCFTDGIGCISPHLAKRVAKELHIYPVPSAFQIRFGGCKGVVAQNPALGNEKDALCIRSSMKKFESDSRNLEILEVTRPEGDFT</sequence>
<feature type="region of interest" description="Disordered" evidence="2">
    <location>
        <begin position="1"/>
        <end position="22"/>
    </location>
</feature>
<evidence type="ECO:0000313" key="5">
    <source>
        <dbReference type="RefSeq" id="XP_022298526.1"/>
    </source>
</evidence>
<name>A0A8B8B5T9_CRAVI</name>
<comment type="catalytic activity">
    <reaction evidence="1">
        <text>RNA(n) + a ribonucleoside 5'-triphosphate = RNA(n+1) + diphosphate</text>
        <dbReference type="Rhea" id="RHEA:21248"/>
        <dbReference type="Rhea" id="RHEA-COMP:14527"/>
        <dbReference type="Rhea" id="RHEA-COMP:17342"/>
        <dbReference type="ChEBI" id="CHEBI:33019"/>
        <dbReference type="ChEBI" id="CHEBI:61557"/>
        <dbReference type="ChEBI" id="CHEBI:140395"/>
        <dbReference type="EC" id="2.7.7.48"/>
    </reaction>
</comment>
<evidence type="ECO:0000256" key="2">
    <source>
        <dbReference type="SAM" id="MobiDB-lite"/>
    </source>
</evidence>
<reference evidence="5" key="1">
    <citation type="submission" date="2025-08" db="UniProtKB">
        <authorList>
            <consortium name="RefSeq"/>
        </authorList>
    </citation>
    <scope>IDENTIFICATION</scope>
    <source>
        <tissue evidence="5">Whole sample</tissue>
    </source>
</reference>
<dbReference type="OrthoDB" id="6513042at2759"/>
<dbReference type="RefSeq" id="XP_022298526.1">
    <property type="nucleotide sequence ID" value="XM_022442818.1"/>
</dbReference>
<accession>A0A8B8B5T9</accession>
<proteinExistence type="inferred from homology"/>
<keyword evidence="1" id="KW-0696">RNA-directed RNA polymerase</keyword>
<dbReference type="Pfam" id="PF05183">
    <property type="entry name" value="RdRP"/>
    <property type="match status" value="1"/>
</dbReference>
<organism evidence="4 5">
    <name type="scientific">Crassostrea virginica</name>
    <name type="common">Eastern oyster</name>
    <dbReference type="NCBI Taxonomy" id="6565"/>
    <lineage>
        <taxon>Eukaryota</taxon>
        <taxon>Metazoa</taxon>
        <taxon>Spiralia</taxon>
        <taxon>Lophotrochozoa</taxon>
        <taxon>Mollusca</taxon>
        <taxon>Bivalvia</taxon>
        <taxon>Autobranchia</taxon>
        <taxon>Pteriomorphia</taxon>
        <taxon>Ostreida</taxon>
        <taxon>Ostreoidea</taxon>
        <taxon>Ostreidae</taxon>
        <taxon>Crassostrea</taxon>
    </lineage>
</organism>
<dbReference type="GO" id="GO:0003968">
    <property type="term" value="F:RNA-directed RNA polymerase activity"/>
    <property type="evidence" value="ECO:0007669"/>
    <property type="project" value="UniProtKB-KW"/>
</dbReference>
<keyword evidence="1" id="KW-0548">Nucleotidyltransferase</keyword>
<evidence type="ECO:0000256" key="1">
    <source>
        <dbReference type="RuleBase" id="RU363098"/>
    </source>
</evidence>
<feature type="domain" description="RDRP core" evidence="3">
    <location>
        <begin position="397"/>
        <end position="623"/>
    </location>
</feature>
<protein>
    <recommendedName>
        <fullName evidence="1">RNA-dependent RNA polymerase</fullName>
        <ecNumber evidence="1">2.7.7.48</ecNumber>
    </recommendedName>
</protein>
<dbReference type="AlphaFoldDB" id="A0A8B8B5T9"/>